<dbReference type="GO" id="GO:0004852">
    <property type="term" value="F:uroporphyrinogen-III synthase activity"/>
    <property type="evidence" value="ECO:0007669"/>
    <property type="project" value="UniProtKB-EC"/>
</dbReference>
<dbReference type="AlphaFoldDB" id="N6UVD6"/>
<dbReference type="OMA" id="IHGADTG"/>
<comment type="pathway">
    <text evidence="1">Porphyrin-containing compound metabolism; protoporphyrin-IX biosynthesis; coproporphyrinogen-III from 5-aminolevulinate: step 3/4.</text>
</comment>
<evidence type="ECO:0000259" key="12">
    <source>
        <dbReference type="Pfam" id="PF02602"/>
    </source>
</evidence>
<evidence type="ECO:0000256" key="9">
    <source>
        <dbReference type="ARBA" id="ARBA00040167"/>
    </source>
</evidence>
<dbReference type="InterPro" id="IPR036108">
    <property type="entry name" value="4pyrrol_syn_uPrphyn_synt_sf"/>
</dbReference>
<evidence type="ECO:0000256" key="6">
    <source>
        <dbReference type="ARBA" id="ARBA00023244"/>
    </source>
</evidence>
<dbReference type="GO" id="GO:0006780">
    <property type="term" value="P:uroporphyrinogen III biosynthetic process"/>
    <property type="evidence" value="ECO:0007669"/>
    <property type="project" value="InterPro"/>
</dbReference>
<keyword evidence="6" id="KW-0627">Porphyrin biosynthesis</keyword>
<dbReference type="Pfam" id="PF02602">
    <property type="entry name" value="HEM4"/>
    <property type="match status" value="1"/>
</dbReference>
<reference evidence="15" key="2">
    <citation type="submission" date="2024-08" db="UniProtKB">
        <authorList>
            <consortium name="EnsemblMetazoa"/>
        </authorList>
    </citation>
    <scope>IDENTIFICATION</scope>
</reference>
<dbReference type="EMBL" id="KB737879">
    <property type="protein sequence ID" value="ENN82852.1"/>
    <property type="molecule type" value="Genomic_DNA"/>
</dbReference>
<keyword evidence="5" id="KW-0456">Lyase</keyword>
<dbReference type="EC" id="4.2.1.75" evidence="3"/>
<evidence type="ECO:0000256" key="4">
    <source>
        <dbReference type="ARBA" id="ARBA00023133"/>
    </source>
</evidence>
<dbReference type="PANTHER" id="PTHR12390">
    <property type="entry name" value="UROPORPHYRINOGEN III SYNTHASE"/>
    <property type="match status" value="1"/>
</dbReference>
<gene>
    <name evidence="14" type="ORF">YQE_00777</name>
    <name evidence="13" type="ORF">YQE_04271</name>
</gene>
<dbReference type="CDD" id="cd06578">
    <property type="entry name" value="HemD"/>
    <property type="match status" value="1"/>
</dbReference>
<evidence type="ECO:0000256" key="3">
    <source>
        <dbReference type="ARBA" id="ARBA00013109"/>
    </source>
</evidence>
<dbReference type="PANTHER" id="PTHR12390:SF0">
    <property type="entry name" value="UROPORPHYRINOGEN-III SYNTHASE"/>
    <property type="match status" value="1"/>
</dbReference>
<evidence type="ECO:0000256" key="2">
    <source>
        <dbReference type="ARBA" id="ARBA00008133"/>
    </source>
</evidence>
<dbReference type="GO" id="GO:0005829">
    <property type="term" value="C:cytosol"/>
    <property type="evidence" value="ECO:0007669"/>
    <property type="project" value="TreeGrafter"/>
</dbReference>
<evidence type="ECO:0000313" key="15">
    <source>
        <dbReference type="EnsemblMetazoa" id="XP_019756450.1"/>
    </source>
</evidence>
<evidence type="ECO:0000256" key="8">
    <source>
        <dbReference type="ARBA" id="ARBA00032649"/>
    </source>
</evidence>
<evidence type="ECO:0000256" key="10">
    <source>
        <dbReference type="ARBA" id="ARBA00048617"/>
    </source>
</evidence>
<comment type="similarity">
    <text evidence="2">Belongs to the uroporphyrinogen-III synthase family.</text>
</comment>
<dbReference type="GO" id="GO:0006782">
    <property type="term" value="P:protoporphyrinogen IX biosynthetic process"/>
    <property type="evidence" value="ECO:0007669"/>
    <property type="project" value="UniProtKB-UniPathway"/>
</dbReference>
<dbReference type="SUPFAM" id="SSF69618">
    <property type="entry name" value="HemD-like"/>
    <property type="match status" value="1"/>
</dbReference>
<evidence type="ECO:0000256" key="7">
    <source>
        <dbReference type="ARBA" id="ARBA00031702"/>
    </source>
</evidence>
<dbReference type="KEGG" id="dpa:109535070"/>
<dbReference type="Gene3D" id="3.40.50.10090">
    <property type="match status" value="2"/>
</dbReference>
<dbReference type="GO" id="GO:0006785">
    <property type="term" value="P:heme B biosynthetic process"/>
    <property type="evidence" value="ECO:0007669"/>
    <property type="project" value="UniProtKB-ARBA"/>
</dbReference>
<dbReference type="Proteomes" id="UP000019118">
    <property type="component" value="Unassembled WGS sequence"/>
</dbReference>
<dbReference type="EMBL" id="KB740732">
    <property type="protein sequence ID" value="ENN79271.1"/>
    <property type="molecule type" value="Genomic_DNA"/>
</dbReference>
<evidence type="ECO:0000256" key="11">
    <source>
        <dbReference type="ARBA" id="ARBA00060039"/>
    </source>
</evidence>
<feature type="non-terminal residue" evidence="14">
    <location>
        <position position="1"/>
    </location>
</feature>
<dbReference type="InterPro" id="IPR039793">
    <property type="entry name" value="UROS/Hem4"/>
</dbReference>
<evidence type="ECO:0000256" key="5">
    <source>
        <dbReference type="ARBA" id="ARBA00023239"/>
    </source>
</evidence>
<evidence type="ECO:0000256" key="1">
    <source>
        <dbReference type="ARBA" id="ARBA00004772"/>
    </source>
</evidence>
<dbReference type="OrthoDB" id="5595751at2759"/>
<protein>
    <recommendedName>
        <fullName evidence="9">Uroporphyrinogen-III synthase</fullName>
        <ecNumber evidence="3">4.2.1.75</ecNumber>
    </recommendedName>
    <alternativeName>
        <fullName evidence="8">Hydroxymethylbilane hydrolyase [cyclizing]</fullName>
    </alternativeName>
    <alternativeName>
        <fullName evidence="7">Uroporphyrinogen-III cosynthase</fullName>
    </alternativeName>
</protein>
<dbReference type="FunFam" id="3.40.50.10090:FF:000003">
    <property type="entry name" value="uroporphyrinogen-III synthase"/>
    <property type="match status" value="1"/>
</dbReference>
<dbReference type="EnsemblMetazoa" id="XM_019900891.1">
    <property type="protein sequence ID" value="XP_019756450.1"/>
    <property type="gene ID" value="LOC109535070"/>
</dbReference>
<dbReference type="HOGENOM" id="CLU_051874_1_0_1"/>
<evidence type="ECO:0000313" key="16">
    <source>
        <dbReference type="Proteomes" id="UP000019118"/>
    </source>
</evidence>
<keyword evidence="4" id="KW-0350">Heme biosynthesis</keyword>
<evidence type="ECO:0000313" key="13">
    <source>
        <dbReference type="EMBL" id="ENN79271.1"/>
    </source>
</evidence>
<evidence type="ECO:0000313" key="14">
    <source>
        <dbReference type="EMBL" id="ENN82852.1"/>
    </source>
</evidence>
<dbReference type="EnsemblMetazoa" id="XM_019907829.1">
    <property type="protein sequence ID" value="XP_019763388.1"/>
    <property type="gene ID" value="LOC109539816"/>
</dbReference>
<dbReference type="InterPro" id="IPR003754">
    <property type="entry name" value="4pyrrol_synth_uPrphyn_synth"/>
</dbReference>
<name>N6UVD6_DENPD</name>
<accession>N6UVD6</accession>
<dbReference type="UniPathway" id="UPA00251">
    <property type="reaction ID" value="UER00320"/>
</dbReference>
<sequence>MMIRPKSVLLLKAQDSEDGPDKYEDILRANAFEVNRVKTLVFNFKNLQKLAEKLANRDEYSGVIFSSPRCVQAVQLSSEISNHLEQWKVKDNFVVGETTYKAALDKLAWNCTGGSAGNAKNLANDILKNKLKYSKPFLFPHGNLKSDTLNLELEKEGLQLDGVEVYETTPNPNIETDFANVTSQFHSIPEYIVFFSPSGFNSSIDLIGRFATDLNKLKFIALGPVTELAICDKNMLVYGTAKKPNPEELLKVILS</sequence>
<comment type="function">
    <text evidence="11">Catalyzes cyclization of the linear tetrapyrrole, hydroxymethylbilane, to the macrocyclic uroporphyrinogen III, the branch point for the various sub-pathways leading to the wide diversity of porphyrins. Porphyrins act as cofactors for a multitude of enzymes that perform a variety of processes within the cell such as methionine synthesis (vitamin B12) or oxygen transport (heme).</text>
</comment>
<reference evidence="14 16" key="1">
    <citation type="journal article" date="2013" name="Genome Biol.">
        <title>Draft genome of the mountain pine beetle, Dendroctonus ponderosae Hopkins, a major forest pest.</title>
        <authorList>
            <person name="Keeling C.I."/>
            <person name="Yuen M.M."/>
            <person name="Liao N.Y."/>
            <person name="Docking T.R."/>
            <person name="Chan S.K."/>
            <person name="Taylor G.A."/>
            <person name="Palmquist D.L."/>
            <person name="Jackman S.D."/>
            <person name="Nguyen A."/>
            <person name="Li M."/>
            <person name="Henderson H."/>
            <person name="Janes J.K."/>
            <person name="Zhao Y."/>
            <person name="Pandoh P."/>
            <person name="Moore R."/>
            <person name="Sperling F.A."/>
            <person name="Huber D.P."/>
            <person name="Birol I."/>
            <person name="Jones S.J."/>
            <person name="Bohlmann J."/>
        </authorList>
    </citation>
    <scope>NUCLEOTIDE SEQUENCE</scope>
</reference>
<organism evidence="14">
    <name type="scientific">Dendroctonus ponderosae</name>
    <name type="common">Mountain pine beetle</name>
    <dbReference type="NCBI Taxonomy" id="77166"/>
    <lineage>
        <taxon>Eukaryota</taxon>
        <taxon>Metazoa</taxon>
        <taxon>Ecdysozoa</taxon>
        <taxon>Arthropoda</taxon>
        <taxon>Hexapoda</taxon>
        <taxon>Insecta</taxon>
        <taxon>Pterygota</taxon>
        <taxon>Neoptera</taxon>
        <taxon>Endopterygota</taxon>
        <taxon>Coleoptera</taxon>
        <taxon>Polyphaga</taxon>
        <taxon>Cucujiformia</taxon>
        <taxon>Curculionidae</taxon>
        <taxon>Scolytinae</taxon>
        <taxon>Dendroctonus</taxon>
    </lineage>
</organism>
<proteinExistence type="inferred from homology"/>
<feature type="domain" description="Tetrapyrrole biosynthesis uroporphyrinogen III synthase" evidence="12">
    <location>
        <begin position="23"/>
        <end position="250"/>
    </location>
</feature>
<comment type="catalytic activity">
    <reaction evidence="10">
        <text>hydroxymethylbilane = uroporphyrinogen III + H2O</text>
        <dbReference type="Rhea" id="RHEA:18965"/>
        <dbReference type="ChEBI" id="CHEBI:15377"/>
        <dbReference type="ChEBI" id="CHEBI:57308"/>
        <dbReference type="ChEBI" id="CHEBI:57845"/>
        <dbReference type="EC" id="4.2.1.75"/>
    </reaction>
</comment>
<keyword evidence="16" id="KW-1185">Reference proteome</keyword>